<reference evidence="3 4" key="1">
    <citation type="submission" date="2019-04" db="EMBL/GenBank/DDBJ databases">
        <title>Friends and foes A comparative genomics study of 23 Aspergillus species from section Flavi.</title>
        <authorList>
            <consortium name="DOE Joint Genome Institute"/>
            <person name="Kjaerbolling I."/>
            <person name="Vesth T."/>
            <person name="Frisvad J.C."/>
            <person name="Nybo J.L."/>
            <person name="Theobald S."/>
            <person name="Kildgaard S."/>
            <person name="Isbrandt T."/>
            <person name="Kuo A."/>
            <person name="Sato A."/>
            <person name="Lyhne E.K."/>
            <person name="Kogle M.E."/>
            <person name="Wiebenga A."/>
            <person name="Kun R.S."/>
            <person name="Lubbers R.J."/>
            <person name="Makela M.R."/>
            <person name="Barry K."/>
            <person name="Chovatia M."/>
            <person name="Clum A."/>
            <person name="Daum C."/>
            <person name="Haridas S."/>
            <person name="He G."/>
            <person name="LaButti K."/>
            <person name="Lipzen A."/>
            <person name="Mondo S."/>
            <person name="Riley R."/>
            <person name="Salamov A."/>
            <person name="Simmons B.A."/>
            <person name="Magnuson J.K."/>
            <person name="Henrissat B."/>
            <person name="Mortensen U.H."/>
            <person name="Larsen T.O."/>
            <person name="Devries R.P."/>
            <person name="Grigoriev I.V."/>
            <person name="Machida M."/>
            <person name="Baker S.E."/>
            <person name="Andersen M.R."/>
        </authorList>
    </citation>
    <scope>NUCLEOTIDE SEQUENCE [LARGE SCALE GENOMIC DNA]</scope>
    <source>
        <strain evidence="3 4">IBT 18842</strain>
    </source>
</reference>
<protein>
    <recommendedName>
        <fullName evidence="2">Apple domain-containing protein</fullName>
    </recommendedName>
</protein>
<proteinExistence type="predicted"/>
<dbReference type="AlphaFoldDB" id="A0A5N6U2K1"/>
<sequence>MKQFLLLSALACLTAAQSTQDFFQALCSEERTGGTKRFPNGIIVDYYCNEGPVIAEATTTMPNINSPADCAKLCADAKGQCKSSVWLYAANACQLQPTAGKREPATGSLTMVLTGQNAAAGAGDVIAPLAQPAGCGGLHDQYQQCVIKEGQRECKDDLSKCEKGRQDDAKKCKDEKDDLKHKLKKCSEHGEGQACCQDLANCKDKVDRYRKQNCELLDRLANCQTTDASGNGNLLLAEIEMCPDIDSTQRTVGGVTYTIYCNRGIKEDTLVAKEQELAFNQCVAACSKDATCQGINYYPANDKPCVMYQSWANTPTAAGTRIMIAAIPVAKK</sequence>
<keyword evidence="4" id="KW-1185">Reference proteome</keyword>
<evidence type="ECO:0000313" key="3">
    <source>
        <dbReference type="EMBL" id="KAE8152750.1"/>
    </source>
</evidence>
<name>A0A5N6U2K1_ASPAV</name>
<dbReference type="Pfam" id="PF00024">
    <property type="entry name" value="PAN_1"/>
    <property type="match status" value="2"/>
</dbReference>
<evidence type="ECO:0000256" key="1">
    <source>
        <dbReference type="SAM" id="SignalP"/>
    </source>
</evidence>
<dbReference type="EMBL" id="ML742048">
    <property type="protein sequence ID" value="KAE8152750.1"/>
    <property type="molecule type" value="Genomic_DNA"/>
</dbReference>
<organism evidence="3 4">
    <name type="scientific">Aspergillus avenaceus</name>
    <dbReference type="NCBI Taxonomy" id="36643"/>
    <lineage>
        <taxon>Eukaryota</taxon>
        <taxon>Fungi</taxon>
        <taxon>Dikarya</taxon>
        <taxon>Ascomycota</taxon>
        <taxon>Pezizomycotina</taxon>
        <taxon>Eurotiomycetes</taxon>
        <taxon>Eurotiomycetidae</taxon>
        <taxon>Eurotiales</taxon>
        <taxon>Aspergillaceae</taxon>
        <taxon>Aspergillus</taxon>
        <taxon>Aspergillus subgen. Circumdati</taxon>
    </lineage>
</organism>
<evidence type="ECO:0000259" key="2">
    <source>
        <dbReference type="Pfam" id="PF00024"/>
    </source>
</evidence>
<dbReference type="OrthoDB" id="10649431at2759"/>
<accession>A0A5N6U2K1</accession>
<feature type="domain" description="Apple" evidence="2">
    <location>
        <begin position="278"/>
        <end position="314"/>
    </location>
</feature>
<evidence type="ECO:0000313" key="4">
    <source>
        <dbReference type="Proteomes" id="UP000325780"/>
    </source>
</evidence>
<feature type="signal peptide" evidence="1">
    <location>
        <begin position="1"/>
        <end position="16"/>
    </location>
</feature>
<feature type="chain" id="PRO_5024936210" description="Apple domain-containing protein" evidence="1">
    <location>
        <begin position="17"/>
        <end position="332"/>
    </location>
</feature>
<keyword evidence="1" id="KW-0732">Signal</keyword>
<dbReference type="InterPro" id="IPR003609">
    <property type="entry name" value="Pan_app"/>
</dbReference>
<gene>
    <name evidence="3" type="ORF">BDV25DRAFT_137558</name>
</gene>
<dbReference type="Proteomes" id="UP000325780">
    <property type="component" value="Unassembled WGS sequence"/>
</dbReference>
<feature type="domain" description="Apple" evidence="2">
    <location>
        <begin position="57"/>
        <end position="102"/>
    </location>
</feature>